<dbReference type="PANTHER" id="PTHR45806">
    <property type="entry name" value="SYNAPTOBREVIN HOMOLOG YKT6"/>
    <property type="match status" value="1"/>
</dbReference>
<dbReference type="InterPro" id="IPR011012">
    <property type="entry name" value="Longin-like_dom_sf"/>
</dbReference>
<keyword evidence="6" id="KW-0636">Prenylation</keyword>
<dbReference type="InterPro" id="IPR010908">
    <property type="entry name" value="Longin_dom"/>
</dbReference>
<keyword evidence="2" id="KW-0488">Methylation</keyword>
<dbReference type="Pfam" id="PF13774">
    <property type="entry name" value="Longin"/>
    <property type="match status" value="1"/>
</dbReference>
<reference evidence="9" key="4">
    <citation type="submission" date="2019-03" db="UniProtKB">
        <authorList>
            <consortium name="EnsemblPlants"/>
        </authorList>
    </citation>
    <scope>IDENTIFICATION</scope>
</reference>
<dbReference type="Gene3D" id="3.30.450.50">
    <property type="entry name" value="Longin domain"/>
    <property type="match status" value="1"/>
</dbReference>
<comment type="subcellular location">
    <subcellularLocation>
        <location evidence="7">Endomembrane system</location>
        <topology evidence="7">Lipid-anchor</topology>
        <orientation evidence="7">Cytoplasmic side</orientation>
    </subcellularLocation>
</comment>
<evidence type="ECO:0000256" key="1">
    <source>
        <dbReference type="ARBA" id="ARBA00008025"/>
    </source>
</evidence>
<dbReference type="PANTHER" id="PTHR45806:SF13">
    <property type="entry name" value="OS01G0964000 PROTEIN"/>
    <property type="match status" value="1"/>
</dbReference>
<reference evidence="10" key="2">
    <citation type="journal article" date="2017" name="Nat. Plants">
        <title>The Aegilops tauschii genome reveals multiple impacts of transposons.</title>
        <authorList>
            <person name="Zhao G."/>
            <person name="Zou C."/>
            <person name="Li K."/>
            <person name="Wang K."/>
            <person name="Li T."/>
            <person name="Gao L."/>
            <person name="Zhang X."/>
            <person name="Wang H."/>
            <person name="Yang Z."/>
            <person name="Liu X."/>
            <person name="Jiang W."/>
            <person name="Mao L."/>
            <person name="Kong X."/>
            <person name="Jiao Y."/>
            <person name="Jia J."/>
        </authorList>
    </citation>
    <scope>NUCLEOTIDE SEQUENCE [LARGE SCALE GENOMIC DNA]</scope>
    <source>
        <strain evidence="10">cv. AL8/78</strain>
    </source>
</reference>
<dbReference type="SUPFAM" id="SSF64356">
    <property type="entry name" value="SNARE-like"/>
    <property type="match status" value="1"/>
</dbReference>
<sequence length="64" mass="7105">PLPLPPAEYKVHCYNQGGLCAVAFTDDHYPVRSAFSLLGKVPPPPRLMLSSAISRFPPDVFFLY</sequence>
<dbReference type="PROSITE" id="PS50859">
    <property type="entry name" value="LONGIN"/>
    <property type="match status" value="1"/>
</dbReference>
<evidence type="ECO:0000256" key="6">
    <source>
        <dbReference type="ARBA" id="ARBA00023289"/>
    </source>
</evidence>
<evidence type="ECO:0000256" key="3">
    <source>
        <dbReference type="ARBA" id="ARBA00023136"/>
    </source>
</evidence>
<keyword evidence="10" id="KW-1185">Reference proteome</keyword>
<protein>
    <recommendedName>
        <fullName evidence="8">Longin domain-containing protein</fullName>
    </recommendedName>
</protein>
<dbReference type="Gramene" id="AET3Gv21202200.5">
    <property type="protein sequence ID" value="AET3Gv21202200.5"/>
    <property type="gene ID" value="AET3Gv21202200"/>
</dbReference>
<organism evidence="9 10">
    <name type="scientific">Aegilops tauschii subsp. strangulata</name>
    <name type="common">Goatgrass</name>
    <dbReference type="NCBI Taxonomy" id="200361"/>
    <lineage>
        <taxon>Eukaryota</taxon>
        <taxon>Viridiplantae</taxon>
        <taxon>Streptophyta</taxon>
        <taxon>Embryophyta</taxon>
        <taxon>Tracheophyta</taxon>
        <taxon>Spermatophyta</taxon>
        <taxon>Magnoliopsida</taxon>
        <taxon>Liliopsida</taxon>
        <taxon>Poales</taxon>
        <taxon>Poaceae</taxon>
        <taxon>BOP clade</taxon>
        <taxon>Pooideae</taxon>
        <taxon>Triticodae</taxon>
        <taxon>Triticeae</taxon>
        <taxon>Triticinae</taxon>
        <taxon>Aegilops</taxon>
    </lineage>
</organism>
<evidence type="ECO:0000256" key="4">
    <source>
        <dbReference type="ARBA" id="ARBA00023139"/>
    </source>
</evidence>
<keyword evidence="5" id="KW-0449">Lipoprotein</keyword>
<dbReference type="Proteomes" id="UP000015105">
    <property type="component" value="Chromosome 3D"/>
</dbReference>
<dbReference type="CDD" id="cd14824">
    <property type="entry name" value="Longin"/>
    <property type="match status" value="1"/>
</dbReference>
<dbReference type="GO" id="GO:0005794">
    <property type="term" value="C:Golgi apparatus"/>
    <property type="evidence" value="ECO:0007669"/>
    <property type="project" value="TreeGrafter"/>
</dbReference>
<name>A0A453GTB5_AEGTS</name>
<reference evidence="9" key="5">
    <citation type="journal article" date="2021" name="G3 (Bethesda)">
        <title>Aegilops tauschii genome assembly Aet v5.0 features greater sequence contiguity and improved annotation.</title>
        <authorList>
            <person name="Wang L."/>
            <person name="Zhu T."/>
            <person name="Rodriguez J.C."/>
            <person name="Deal K.R."/>
            <person name="Dubcovsky J."/>
            <person name="McGuire P.E."/>
            <person name="Lux T."/>
            <person name="Spannagl M."/>
            <person name="Mayer K.F.X."/>
            <person name="Baldrich P."/>
            <person name="Meyers B.C."/>
            <person name="Huo N."/>
            <person name="Gu Y.Q."/>
            <person name="Zhou H."/>
            <person name="Devos K.M."/>
            <person name="Bennetzen J.L."/>
            <person name="Unver T."/>
            <person name="Budak H."/>
            <person name="Gulick P.J."/>
            <person name="Galiba G."/>
            <person name="Kalapos B."/>
            <person name="Nelson D.R."/>
            <person name="Li P."/>
            <person name="You F.M."/>
            <person name="Luo M.C."/>
            <person name="Dvorak J."/>
        </authorList>
    </citation>
    <scope>NUCLEOTIDE SEQUENCE [LARGE SCALE GENOMIC DNA]</scope>
    <source>
        <strain evidence="9">cv. AL8/78</strain>
    </source>
</reference>
<keyword evidence="3" id="KW-0472">Membrane</keyword>
<proteinExistence type="inferred from homology"/>
<feature type="domain" description="Longin" evidence="8">
    <location>
        <begin position="1"/>
        <end position="41"/>
    </location>
</feature>
<keyword evidence="4" id="KW-0564">Palmitate</keyword>
<dbReference type="AlphaFoldDB" id="A0A453GTB5"/>
<evidence type="ECO:0000313" key="9">
    <source>
        <dbReference type="EnsemblPlants" id="AET3Gv21202200.5"/>
    </source>
</evidence>
<accession>A0A453GTB5</accession>
<dbReference type="GO" id="GO:0005484">
    <property type="term" value="F:SNAP receptor activity"/>
    <property type="evidence" value="ECO:0007669"/>
    <property type="project" value="TreeGrafter"/>
</dbReference>
<reference evidence="9" key="3">
    <citation type="journal article" date="2017" name="Nature">
        <title>Genome sequence of the progenitor of the wheat D genome Aegilops tauschii.</title>
        <authorList>
            <person name="Luo M.C."/>
            <person name="Gu Y.Q."/>
            <person name="Puiu D."/>
            <person name="Wang H."/>
            <person name="Twardziok S.O."/>
            <person name="Deal K.R."/>
            <person name="Huo N."/>
            <person name="Zhu T."/>
            <person name="Wang L."/>
            <person name="Wang Y."/>
            <person name="McGuire P.E."/>
            <person name="Liu S."/>
            <person name="Long H."/>
            <person name="Ramasamy R.K."/>
            <person name="Rodriguez J.C."/>
            <person name="Van S.L."/>
            <person name="Yuan L."/>
            <person name="Wang Z."/>
            <person name="Xia Z."/>
            <person name="Xiao L."/>
            <person name="Anderson O.D."/>
            <person name="Ouyang S."/>
            <person name="Liang Y."/>
            <person name="Zimin A.V."/>
            <person name="Pertea G."/>
            <person name="Qi P."/>
            <person name="Bennetzen J.L."/>
            <person name="Dai X."/>
            <person name="Dawson M.W."/>
            <person name="Muller H.G."/>
            <person name="Kugler K."/>
            <person name="Rivarola-Duarte L."/>
            <person name="Spannagl M."/>
            <person name="Mayer K.F.X."/>
            <person name="Lu F.H."/>
            <person name="Bevan M.W."/>
            <person name="Leroy P."/>
            <person name="Li P."/>
            <person name="You F.M."/>
            <person name="Sun Q."/>
            <person name="Liu Z."/>
            <person name="Lyons E."/>
            <person name="Wicker T."/>
            <person name="Salzberg S.L."/>
            <person name="Devos K.M."/>
            <person name="Dvorak J."/>
        </authorList>
    </citation>
    <scope>NUCLEOTIDE SEQUENCE [LARGE SCALE GENOMIC DNA]</scope>
    <source>
        <strain evidence="9">cv. AL8/78</strain>
    </source>
</reference>
<evidence type="ECO:0000259" key="8">
    <source>
        <dbReference type="PROSITE" id="PS50859"/>
    </source>
</evidence>
<comment type="similarity">
    <text evidence="1">Belongs to the synaptobrevin family.</text>
</comment>
<evidence type="ECO:0000313" key="10">
    <source>
        <dbReference type="Proteomes" id="UP000015105"/>
    </source>
</evidence>
<dbReference type="EnsemblPlants" id="AET3Gv21202200.5">
    <property type="protein sequence ID" value="AET3Gv21202200.5"/>
    <property type="gene ID" value="AET3Gv21202200"/>
</dbReference>
<dbReference type="GO" id="GO:0006888">
    <property type="term" value="P:endoplasmic reticulum to Golgi vesicle-mediated transport"/>
    <property type="evidence" value="ECO:0007669"/>
    <property type="project" value="TreeGrafter"/>
</dbReference>
<evidence type="ECO:0000256" key="2">
    <source>
        <dbReference type="ARBA" id="ARBA00022481"/>
    </source>
</evidence>
<evidence type="ECO:0000256" key="5">
    <source>
        <dbReference type="ARBA" id="ARBA00023288"/>
    </source>
</evidence>
<reference evidence="10" key="1">
    <citation type="journal article" date="2014" name="Science">
        <title>Ancient hybridizations among the ancestral genomes of bread wheat.</title>
        <authorList>
            <consortium name="International Wheat Genome Sequencing Consortium,"/>
            <person name="Marcussen T."/>
            <person name="Sandve S.R."/>
            <person name="Heier L."/>
            <person name="Spannagl M."/>
            <person name="Pfeifer M."/>
            <person name="Jakobsen K.S."/>
            <person name="Wulff B.B."/>
            <person name="Steuernagel B."/>
            <person name="Mayer K.F."/>
            <person name="Olsen O.A."/>
        </authorList>
    </citation>
    <scope>NUCLEOTIDE SEQUENCE [LARGE SCALE GENOMIC DNA]</scope>
    <source>
        <strain evidence="10">cv. AL8/78</strain>
    </source>
</reference>
<evidence type="ECO:0000256" key="7">
    <source>
        <dbReference type="ARBA" id="ARBA00046278"/>
    </source>
</evidence>